<gene>
    <name evidence="1" type="ORF">CHARACLAT_012831</name>
</gene>
<comment type="caution">
    <text evidence="1">The sequence shown here is derived from an EMBL/GenBank/DDBJ whole genome shotgun (WGS) entry which is preliminary data.</text>
</comment>
<protein>
    <submittedName>
        <fullName evidence="1">Uncharacterized protein</fullName>
    </submittedName>
</protein>
<keyword evidence="2" id="KW-1185">Reference proteome</keyword>
<reference evidence="1 2" key="1">
    <citation type="submission" date="2021-06" db="EMBL/GenBank/DDBJ databases">
        <authorList>
            <person name="Palmer J.M."/>
        </authorList>
    </citation>
    <scope>NUCLEOTIDE SEQUENCE [LARGE SCALE GENOMIC DNA]</scope>
    <source>
        <strain evidence="1 2">CL_MEX2019</strain>
        <tissue evidence="1">Muscle</tissue>
    </source>
</reference>
<proteinExistence type="predicted"/>
<sequence>MRNSALLWSDQLLVCSENKLRFYPIGFHPLHFFQLCLLQVPLEKAGWPGIFCHWLLDVWTSLTVNSEPGQIQKKTSFKVTEVILSGPQRCGGETKQFCRNES</sequence>
<accession>A0ABU7F3N8</accession>
<evidence type="ECO:0000313" key="1">
    <source>
        <dbReference type="EMBL" id="MED6293671.1"/>
    </source>
</evidence>
<evidence type="ECO:0000313" key="2">
    <source>
        <dbReference type="Proteomes" id="UP001352852"/>
    </source>
</evidence>
<dbReference type="EMBL" id="JAHUTJ010074674">
    <property type="protein sequence ID" value="MED6293671.1"/>
    <property type="molecule type" value="Genomic_DNA"/>
</dbReference>
<name>A0ABU7F3N8_9TELE</name>
<dbReference type="Proteomes" id="UP001352852">
    <property type="component" value="Unassembled WGS sequence"/>
</dbReference>
<organism evidence="1 2">
    <name type="scientific">Characodon lateralis</name>
    <dbReference type="NCBI Taxonomy" id="208331"/>
    <lineage>
        <taxon>Eukaryota</taxon>
        <taxon>Metazoa</taxon>
        <taxon>Chordata</taxon>
        <taxon>Craniata</taxon>
        <taxon>Vertebrata</taxon>
        <taxon>Euteleostomi</taxon>
        <taxon>Actinopterygii</taxon>
        <taxon>Neopterygii</taxon>
        <taxon>Teleostei</taxon>
        <taxon>Neoteleostei</taxon>
        <taxon>Acanthomorphata</taxon>
        <taxon>Ovalentaria</taxon>
        <taxon>Atherinomorphae</taxon>
        <taxon>Cyprinodontiformes</taxon>
        <taxon>Goodeidae</taxon>
        <taxon>Characodon</taxon>
    </lineage>
</organism>